<dbReference type="PANTHER" id="PTHR30501">
    <property type="entry name" value="UPF0597 PROTEIN YHAM"/>
    <property type="match status" value="1"/>
</dbReference>
<dbReference type="GO" id="GO:0080146">
    <property type="term" value="F:L-cysteine desulfhydrase activity"/>
    <property type="evidence" value="ECO:0007669"/>
    <property type="project" value="TreeGrafter"/>
</dbReference>
<dbReference type="GO" id="GO:0019450">
    <property type="term" value="P:L-cysteine catabolic process to pyruvate"/>
    <property type="evidence" value="ECO:0007669"/>
    <property type="project" value="TreeGrafter"/>
</dbReference>
<reference evidence="2" key="1">
    <citation type="journal article" date="2014" name="Front. Microbiol.">
        <title>High frequency of phylogenetically diverse reductive dehalogenase-homologous genes in deep subseafloor sedimentary metagenomes.</title>
        <authorList>
            <person name="Kawai M."/>
            <person name="Futagami T."/>
            <person name="Toyoda A."/>
            <person name="Takaki Y."/>
            <person name="Nishi S."/>
            <person name="Hori S."/>
            <person name="Arai W."/>
            <person name="Tsubouchi T."/>
            <person name="Morono Y."/>
            <person name="Uchiyama I."/>
            <person name="Ito T."/>
            <person name="Fujiyama A."/>
            <person name="Inagaki F."/>
            <person name="Takami H."/>
        </authorList>
    </citation>
    <scope>NUCLEOTIDE SEQUENCE</scope>
    <source>
        <strain evidence="2">Expedition CK06-06</strain>
    </source>
</reference>
<dbReference type="Pfam" id="PF03313">
    <property type="entry name" value="SDH_alpha"/>
    <property type="match status" value="1"/>
</dbReference>
<sequence>TEPIAVGYATSLAYHAIFNDIIMVDENDNFVFKNPPSEIDIDKIKQISIKTDLNVYKNAYSNVIPGTNGQKGMAIASAIGLFSDPRKKFNLFEGITSESIQKAKQILKTNKIIIKKIDKWSDKPDLDIQVSVEYQVNSNIKTAYVRVQKDHDNVTEIRVDDLILFTGSRIKEVEDEERFPEKIEELFKVARSITSEEIEEVYKGIIMNKKVVDEGMNGDYGLKVGRTLQKIAREEGYEESLIAQMRIKVGSAGDARMGGAIIPVMTTSGSGNLGIMAIVPITVVGEMKN</sequence>
<evidence type="ECO:0000259" key="1">
    <source>
        <dbReference type="Pfam" id="PF03313"/>
    </source>
</evidence>
<feature type="domain" description="Serine dehydratase-like alpha subunit" evidence="1">
    <location>
        <begin position="169"/>
        <end position="285"/>
    </location>
</feature>
<dbReference type="AlphaFoldDB" id="X1C7J5"/>
<feature type="non-terminal residue" evidence="2">
    <location>
        <position position="1"/>
    </location>
</feature>
<protein>
    <recommendedName>
        <fullName evidence="1">Serine dehydratase-like alpha subunit domain-containing protein</fullName>
    </recommendedName>
</protein>
<organism evidence="2">
    <name type="scientific">marine sediment metagenome</name>
    <dbReference type="NCBI Taxonomy" id="412755"/>
    <lineage>
        <taxon>unclassified sequences</taxon>
        <taxon>metagenomes</taxon>
        <taxon>ecological metagenomes</taxon>
    </lineage>
</organism>
<dbReference type="InterPro" id="IPR005130">
    <property type="entry name" value="Ser_deHydtase-like_asu"/>
</dbReference>
<accession>X1C7J5</accession>
<gene>
    <name evidence="2" type="ORF">S01H4_40567</name>
</gene>
<name>X1C7J5_9ZZZZ</name>
<dbReference type="InterPro" id="IPR021144">
    <property type="entry name" value="UPF0597"/>
</dbReference>
<dbReference type="EMBL" id="BART01022106">
    <property type="protein sequence ID" value="GAG92368.1"/>
    <property type="molecule type" value="Genomic_DNA"/>
</dbReference>
<proteinExistence type="predicted"/>
<feature type="non-terminal residue" evidence="2">
    <location>
        <position position="289"/>
    </location>
</feature>
<evidence type="ECO:0000313" key="2">
    <source>
        <dbReference type="EMBL" id="GAG92368.1"/>
    </source>
</evidence>
<dbReference type="PANTHER" id="PTHR30501:SF2">
    <property type="entry name" value="UPF0597 PROTEIN YHAM"/>
    <property type="match status" value="1"/>
</dbReference>
<comment type="caution">
    <text evidence="2">The sequence shown here is derived from an EMBL/GenBank/DDBJ whole genome shotgun (WGS) entry which is preliminary data.</text>
</comment>